<comment type="caution">
    <text evidence="2">The sequence shown here is derived from an EMBL/GenBank/DDBJ whole genome shotgun (WGS) entry which is preliminary data.</text>
</comment>
<dbReference type="GeneID" id="25275359"/>
<sequence>MQDWLPYKTCTAAHILPYSFPDHLFDHIFVADAEDKRNLKERTMTVANGIYLYKPVEQAFDRGDLIITPHYCSSNGRTELRAHLLHEGMKSAKIGDDSTLLWKDIDNRMLQFQNANRPAKRF</sequence>
<organism evidence="2 3">
    <name type="scientific">Exophiala aquamarina CBS 119918</name>
    <dbReference type="NCBI Taxonomy" id="1182545"/>
    <lineage>
        <taxon>Eukaryota</taxon>
        <taxon>Fungi</taxon>
        <taxon>Dikarya</taxon>
        <taxon>Ascomycota</taxon>
        <taxon>Pezizomycotina</taxon>
        <taxon>Eurotiomycetes</taxon>
        <taxon>Chaetothyriomycetidae</taxon>
        <taxon>Chaetothyriales</taxon>
        <taxon>Herpotrichiellaceae</taxon>
        <taxon>Exophiala</taxon>
    </lineage>
</organism>
<dbReference type="HOGENOM" id="CLU_2026736_0_0_1"/>
<dbReference type="InterPro" id="IPR003615">
    <property type="entry name" value="HNH_nuc"/>
</dbReference>
<dbReference type="RefSeq" id="XP_013265025.1">
    <property type="nucleotide sequence ID" value="XM_013409571.1"/>
</dbReference>
<dbReference type="EMBL" id="AMGV01000001">
    <property type="protein sequence ID" value="KEF62435.1"/>
    <property type="molecule type" value="Genomic_DNA"/>
</dbReference>
<proteinExistence type="predicted"/>
<reference evidence="2 3" key="1">
    <citation type="submission" date="2013-03" db="EMBL/GenBank/DDBJ databases">
        <title>The Genome Sequence of Exophiala aquamarina CBS 119918.</title>
        <authorList>
            <consortium name="The Broad Institute Genomics Platform"/>
            <person name="Cuomo C."/>
            <person name="de Hoog S."/>
            <person name="Gorbushina A."/>
            <person name="Walker B."/>
            <person name="Young S.K."/>
            <person name="Zeng Q."/>
            <person name="Gargeya S."/>
            <person name="Fitzgerald M."/>
            <person name="Haas B."/>
            <person name="Abouelleil A."/>
            <person name="Allen A.W."/>
            <person name="Alvarado L."/>
            <person name="Arachchi H.M."/>
            <person name="Berlin A.M."/>
            <person name="Chapman S.B."/>
            <person name="Gainer-Dewar J."/>
            <person name="Goldberg J."/>
            <person name="Griggs A."/>
            <person name="Gujja S."/>
            <person name="Hansen M."/>
            <person name="Howarth C."/>
            <person name="Imamovic A."/>
            <person name="Ireland A."/>
            <person name="Larimer J."/>
            <person name="McCowan C."/>
            <person name="Murphy C."/>
            <person name="Pearson M."/>
            <person name="Poon T.W."/>
            <person name="Priest M."/>
            <person name="Roberts A."/>
            <person name="Saif S."/>
            <person name="Shea T."/>
            <person name="Sisk P."/>
            <person name="Sykes S."/>
            <person name="Wortman J."/>
            <person name="Nusbaum C."/>
            <person name="Birren B."/>
        </authorList>
    </citation>
    <scope>NUCLEOTIDE SEQUENCE [LARGE SCALE GENOMIC DNA]</scope>
    <source>
        <strain evidence="2 3">CBS 119918</strain>
    </source>
</reference>
<dbReference type="OrthoDB" id="5386595at2759"/>
<evidence type="ECO:0000313" key="2">
    <source>
        <dbReference type="EMBL" id="KEF62435.1"/>
    </source>
</evidence>
<feature type="domain" description="HNH nuclease" evidence="1">
    <location>
        <begin position="10"/>
        <end position="67"/>
    </location>
</feature>
<protein>
    <recommendedName>
        <fullName evidence="1">HNH nuclease domain-containing protein</fullName>
    </recommendedName>
</protein>
<evidence type="ECO:0000259" key="1">
    <source>
        <dbReference type="Pfam" id="PF13391"/>
    </source>
</evidence>
<name>A0A072Q3F6_9EURO</name>
<dbReference type="VEuPathDB" id="FungiDB:A1O9_00407"/>
<dbReference type="Proteomes" id="UP000027920">
    <property type="component" value="Unassembled WGS sequence"/>
</dbReference>
<keyword evidence="3" id="KW-1185">Reference proteome</keyword>
<dbReference type="Pfam" id="PF13391">
    <property type="entry name" value="HNH_2"/>
    <property type="match status" value="1"/>
</dbReference>
<evidence type="ECO:0000313" key="3">
    <source>
        <dbReference type="Proteomes" id="UP000027920"/>
    </source>
</evidence>
<gene>
    <name evidence="2" type="ORF">A1O9_00407</name>
</gene>
<dbReference type="AlphaFoldDB" id="A0A072Q3F6"/>
<accession>A0A072Q3F6</accession>